<dbReference type="InterPro" id="IPR010982">
    <property type="entry name" value="Lambda_DNA-bd_dom_sf"/>
</dbReference>
<dbReference type="SUPFAM" id="SSF47413">
    <property type="entry name" value="lambda repressor-like DNA-binding domains"/>
    <property type="match status" value="1"/>
</dbReference>
<evidence type="ECO:0000313" key="4">
    <source>
        <dbReference type="EMBL" id="HJC38609.1"/>
    </source>
</evidence>
<comment type="caution">
    <text evidence="4">The sequence shown here is derived from an EMBL/GenBank/DDBJ whole genome shotgun (WGS) entry which is preliminary data.</text>
</comment>
<feature type="transmembrane region" description="Helical" evidence="2">
    <location>
        <begin position="208"/>
        <end position="227"/>
    </location>
</feature>
<keyword evidence="2" id="KW-1133">Transmembrane helix</keyword>
<dbReference type="AlphaFoldDB" id="A0A9D2SY29"/>
<protein>
    <submittedName>
        <fullName evidence="4">Helix-turn-helix domain-containing protein</fullName>
    </submittedName>
</protein>
<reference evidence="4" key="1">
    <citation type="journal article" date="2021" name="PeerJ">
        <title>Extensive microbial diversity within the chicken gut microbiome revealed by metagenomics and culture.</title>
        <authorList>
            <person name="Gilroy R."/>
            <person name="Ravi A."/>
            <person name="Getino M."/>
            <person name="Pursley I."/>
            <person name="Horton D.L."/>
            <person name="Alikhan N.F."/>
            <person name="Baker D."/>
            <person name="Gharbi K."/>
            <person name="Hall N."/>
            <person name="Watson M."/>
            <person name="Adriaenssens E.M."/>
            <person name="Foster-Nyarko E."/>
            <person name="Jarju S."/>
            <person name="Secka A."/>
            <person name="Antonio M."/>
            <person name="Oren A."/>
            <person name="Chaudhuri R.R."/>
            <person name="La Ragione R."/>
            <person name="Hildebrand F."/>
            <person name="Pallen M.J."/>
        </authorList>
    </citation>
    <scope>NUCLEOTIDE SEQUENCE</scope>
    <source>
        <strain evidence="4">ChiGjej1B1-1692</strain>
    </source>
</reference>
<evidence type="ECO:0000256" key="1">
    <source>
        <dbReference type="ARBA" id="ARBA00023125"/>
    </source>
</evidence>
<feature type="transmembrane region" description="Helical" evidence="2">
    <location>
        <begin position="143"/>
        <end position="164"/>
    </location>
</feature>
<feature type="transmembrane region" description="Helical" evidence="2">
    <location>
        <begin position="110"/>
        <end position="131"/>
    </location>
</feature>
<gene>
    <name evidence="4" type="ORF">H9757_06065</name>
</gene>
<dbReference type="Gene3D" id="1.10.260.40">
    <property type="entry name" value="lambda repressor-like DNA-binding domains"/>
    <property type="match status" value="1"/>
</dbReference>
<dbReference type="SMART" id="SM00530">
    <property type="entry name" value="HTH_XRE"/>
    <property type="match status" value="1"/>
</dbReference>
<dbReference type="Pfam" id="PF01381">
    <property type="entry name" value="HTH_3"/>
    <property type="match status" value="1"/>
</dbReference>
<sequence length="260" mass="29637">MFEIDKKTFGSFLAEQRKAKGFTQRELAEKLFISDKAVSKWERGLSMPDISLLVPLAEILDVSVTELLEGKRMDQASEIKTEEVENIVKKALALSEDTPEKSMERRRKRLLAFSACALFTIIEMTAVMWFLAGAGMRNVFSDFRGMLITEGLLFGFGVYFWFFVKEKLPSYYDENKINAYSDGVFRLNLPGVGFNNSNWPHIIKYIRIWLAAAMVAVPLAVFEGAMLPLEPETMILLERIMLILCLASLFIPLYIAAKKY</sequence>
<reference evidence="4" key="2">
    <citation type="submission" date="2021-04" db="EMBL/GenBank/DDBJ databases">
        <authorList>
            <person name="Gilroy R."/>
        </authorList>
    </citation>
    <scope>NUCLEOTIDE SEQUENCE</scope>
    <source>
        <strain evidence="4">ChiGjej1B1-1692</strain>
    </source>
</reference>
<dbReference type="InterPro" id="IPR001387">
    <property type="entry name" value="Cro/C1-type_HTH"/>
</dbReference>
<dbReference type="PANTHER" id="PTHR46558:SF11">
    <property type="entry name" value="HTH-TYPE TRANSCRIPTIONAL REGULATOR XRE"/>
    <property type="match status" value="1"/>
</dbReference>
<evidence type="ECO:0000259" key="3">
    <source>
        <dbReference type="PROSITE" id="PS50943"/>
    </source>
</evidence>
<dbReference type="CDD" id="cd00093">
    <property type="entry name" value="HTH_XRE"/>
    <property type="match status" value="1"/>
</dbReference>
<dbReference type="Proteomes" id="UP000823894">
    <property type="component" value="Unassembled WGS sequence"/>
</dbReference>
<keyword evidence="1" id="KW-0238">DNA-binding</keyword>
<feature type="transmembrane region" description="Helical" evidence="2">
    <location>
        <begin position="239"/>
        <end position="257"/>
    </location>
</feature>
<dbReference type="GO" id="GO:0003677">
    <property type="term" value="F:DNA binding"/>
    <property type="evidence" value="ECO:0007669"/>
    <property type="project" value="UniProtKB-KW"/>
</dbReference>
<feature type="domain" description="HTH cro/C1-type" evidence="3">
    <location>
        <begin position="13"/>
        <end position="67"/>
    </location>
</feature>
<organism evidence="4 5">
    <name type="scientific">Candidatus Mediterraneibacter faecigallinarum</name>
    <dbReference type="NCBI Taxonomy" id="2838669"/>
    <lineage>
        <taxon>Bacteria</taxon>
        <taxon>Bacillati</taxon>
        <taxon>Bacillota</taxon>
        <taxon>Clostridia</taxon>
        <taxon>Lachnospirales</taxon>
        <taxon>Lachnospiraceae</taxon>
        <taxon>Mediterraneibacter</taxon>
    </lineage>
</organism>
<evidence type="ECO:0000256" key="2">
    <source>
        <dbReference type="SAM" id="Phobius"/>
    </source>
</evidence>
<keyword evidence="2" id="KW-0812">Transmembrane</keyword>
<dbReference type="PROSITE" id="PS50943">
    <property type="entry name" value="HTH_CROC1"/>
    <property type="match status" value="1"/>
</dbReference>
<proteinExistence type="predicted"/>
<evidence type="ECO:0000313" key="5">
    <source>
        <dbReference type="Proteomes" id="UP000823894"/>
    </source>
</evidence>
<accession>A0A9D2SY29</accession>
<dbReference type="EMBL" id="DWWK01000088">
    <property type="protein sequence ID" value="HJC38609.1"/>
    <property type="molecule type" value="Genomic_DNA"/>
</dbReference>
<dbReference type="PANTHER" id="PTHR46558">
    <property type="entry name" value="TRACRIPTIONAL REGULATORY PROTEIN-RELATED-RELATED"/>
    <property type="match status" value="1"/>
</dbReference>
<keyword evidence="2" id="KW-0472">Membrane</keyword>
<name>A0A9D2SY29_9FIRM</name>